<evidence type="ECO:0000256" key="1">
    <source>
        <dbReference type="SAM" id="MobiDB-lite"/>
    </source>
</evidence>
<feature type="compositionally biased region" description="Low complexity" evidence="1">
    <location>
        <begin position="144"/>
        <end position="157"/>
    </location>
</feature>
<feature type="compositionally biased region" description="Low complexity" evidence="1">
    <location>
        <begin position="93"/>
        <end position="125"/>
    </location>
</feature>
<organism evidence="4 5">
    <name type="scientific">Coemansia asiatica</name>
    <dbReference type="NCBI Taxonomy" id="1052880"/>
    <lineage>
        <taxon>Eukaryota</taxon>
        <taxon>Fungi</taxon>
        <taxon>Fungi incertae sedis</taxon>
        <taxon>Zoopagomycota</taxon>
        <taxon>Kickxellomycotina</taxon>
        <taxon>Kickxellomycetes</taxon>
        <taxon>Kickxellales</taxon>
        <taxon>Kickxellaceae</taxon>
        <taxon>Coemansia</taxon>
    </lineage>
</organism>
<feature type="region of interest" description="Disordered" evidence="1">
    <location>
        <begin position="83"/>
        <end position="157"/>
    </location>
</feature>
<gene>
    <name evidence="4" type="ORF">LPJ64_003372</name>
</gene>
<feature type="transmembrane region" description="Helical" evidence="2">
    <location>
        <begin position="161"/>
        <end position="185"/>
    </location>
</feature>
<evidence type="ECO:0000313" key="5">
    <source>
        <dbReference type="Proteomes" id="UP001145021"/>
    </source>
</evidence>
<dbReference type="EMBL" id="JANBOH010000130">
    <property type="protein sequence ID" value="KAJ1644991.1"/>
    <property type="molecule type" value="Genomic_DNA"/>
</dbReference>
<feature type="chain" id="PRO_5040771011" evidence="3">
    <location>
        <begin position="29"/>
        <end position="186"/>
    </location>
</feature>
<name>A0A9W8CI90_9FUNG</name>
<proteinExistence type="predicted"/>
<keyword evidence="2" id="KW-0812">Transmembrane</keyword>
<evidence type="ECO:0000313" key="4">
    <source>
        <dbReference type="EMBL" id="KAJ1644991.1"/>
    </source>
</evidence>
<protein>
    <submittedName>
        <fullName evidence="4">Uncharacterized protein</fullName>
    </submittedName>
</protein>
<evidence type="ECO:0000256" key="3">
    <source>
        <dbReference type="SAM" id="SignalP"/>
    </source>
</evidence>
<feature type="compositionally biased region" description="Basic and acidic residues" evidence="1">
    <location>
        <begin position="126"/>
        <end position="143"/>
    </location>
</feature>
<evidence type="ECO:0000256" key="2">
    <source>
        <dbReference type="SAM" id="Phobius"/>
    </source>
</evidence>
<keyword evidence="2" id="KW-1133">Transmembrane helix</keyword>
<keyword evidence="5" id="KW-1185">Reference proteome</keyword>
<keyword evidence="3" id="KW-0732">Signal</keyword>
<feature type="signal peptide" evidence="3">
    <location>
        <begin position="1"/>
        <end position="28"/>
    </location>
</feature>
<comment type="caution">
    <text evidence="4">The sequence shown here is derived from an EMBL/GenBank/DDBJ whole genome shotgun (WGS) entry which is preliminary data.</text>
</comment>
<reference evidence="4" key="1">
    <citation type="submission" date="2022-07" db="EMBL/GenBank/DDBJ databases">
        <title>Phylogenomic reconstructions and comparative analyses of Kickxellomycotina fungi.</title>
        <authorList>
            <person name="Reynolds N.K."/>
            <person name="Stajich J.E."/>
            <person name="Barry K."/>
            <person name="Grigoriev I.V."/>
            <person name="Crous P."/>
            <person name="Smith M.E."/>
        </authorList>
    </citation>
    <scope>NUCLEOTIDE SEQUENCE</scope>
    <source>
        <strain evidence="4">NBRC 105413</strain>
    </source>
</reference>
<keyword evidence="2" id="KW-0472">Membrane</keyword>
<dbReference type="AlphaFoldDB" id="A0A9W8CI90"/>
<accession>A0A9W8CI90</accession>
<sequence length="186" mass="18959">MQLVSKKALSLASIAFALSSICLANAQANNPQCGVSGAQKCGGNTYLLVCDHGYWTKLSDCPKGTACKDSSCVSTMSLDPEIYPSTSSETRASHSPHSHTSSSSFSSLTKSNSETTETGSTTFSKSDTDNDKTDSSDSDKDSSADSSSSSSSSSASSTVPLGLASSYLVAFAAVAVAVAVPALGFF</sequence>
<dbReference type="Proteomes" id="UP001145021">
    <property type="component" value="Unassembled WGS sequence"/>
</dbReference>